<protein>
    <submittedName>
        <fullName evidence="1">Uncharacterized protein</fullName>
    </submittedName>
</protein>
<dbReference type="RefSeq" id="WP_241542319.1">
    <property type="nucleotide sequence ID" value="NZ_CAWQWN010000001.1"/>
</dbReference>
<accession>A0A9Q8V3R7</accession>
<reference evidence="1" key="1">
    <citation type="submission" date="2022-03" db="EMBL/GenBank/DDBJ databases">
        <title>ESBL-producing Moellerella wisconsensis and Escherichia marmotae isolated from wild game meat.</title>
        <authorList>
            <person name="Biggel M."/>
        </authorList>
    </citation>
    <scope>NUCLEOTIDE SEQUENCE</scope>
    <source>
        <strain evidence="1">W51</strain>
    </source>
</reference>
<proteinExistence type="predicted"/>
<dbReference type="Proteomes" id="UP000829116">
    <property type="component" value="Chromosome"/>
</dbReference>
<organism evidence="1 2">
    <name type="scientific">Moellerella wisconsensis</name>
    <dbReference type="NCBI Taxonomy" id="158849"/>
    <lineage>
        <taxon>Bacteria</taxon>
        <taxon>Pseudomonadati</taxon>
        <taxon>Pseudomonadota</taxon>
        <taxon>Gammaproteobacteria</taxon>
        <taxon>Enterobacterales</taxon>
        <taxon>Morganellaceae</taxon>
        <taxon>Moellerella</taxon>
    </lineage>
</organism>
<dbReference type="EMBL" id="CP093245">
    <property type="protein sequence ID" value="UNH31143.1"/>
    <property type="molecule type" value="Genomic_DNA"/>
</dbReference>
<evidence type="ECO:0000313" key="1">
    <source>
        <dbReference type="EMBL" id="UNH31143.1"/>
    </source>
</evidence>
<dbReference type="AlphaFoldDB" id="A0A9Q8V3R7"/>
<sequence>MADIYNVVVRHDLNKLETEELKEIVICAEEANDGLALALKTVGQLAFHSLNSEEYTNQQARDHLSGLSDLMMYLPRIMCGIQQNLLSAQYELNRRGGKNDQ</sequence>
<name>A0A9Q8V3R7_9GAMM</name>
<gene>
    <name evidence="1" type="ORF">MNY72_02100</name>
</gene>
<evidence type="ECO:0000313" key="2">
    <source>
        <dbReference type="Proteomes" id="UP000829116"/>
    </source>
</evidence>